<feature type="region of interest" description="Disordered" evidence="1">
    <location>
        <begin position="1"/>
        <end position="29"/>
    </location>
</feature>
<dbReference type="AlphaFoldDB" id="A0A3M3XHN7"/>
<keyword evidence="2" id="KW-0472">Membrane</keyword>
<sequence length="166" mass="17874">MDRLRPVHCNGRRYGQRKGPAMTKTPTSDRGDLPRALIFIPLGLCLLYLTVCLVVDRINFLAQAQRAEGHVSALNAGGSHPQVDFTDAAGKSVSYPQGGFIFGYSVGDPVKVLYLGEAPSSTAIIEDQGALWGASLLTGLFAIVFTAGGGCHMAAWIRRRRMARLL</sequence>
<evidence type="ECO:0008006" key="5">
    <source>
        <dbReference type="Google" id="ProtNLM"/>
    </source>
</evidence>
<keyword evidence="2" id="KW-1133">Transmembrane helix</keyword>
<organism evidence="3 4">
    <name type="scientific">Pseudomonas syringae pv. primulae</name>
    <dbReference type="NCBI Taxonomy" id="251707"/>
    <lineage>
        <taxon>Bacteria</taxon>
        <taxon>Pseudomonadati</taxon>
        <taxon>Pseudomonadota</taxon>
        <taxon>Gammaproteobacteria</taxon>
        <taxon>Pseudomonadales</taxon>
        <taxon>Pseudomonadaceae</taxon>
        <taxon>Pseudomonas</taxon>
    </lineage>
</organism>
<evidence type="ECO:0000313" key="3">
    <source>
        <dbReference type="EMBL" id="RMO68843.1"/>
    </source>
</evidence>
<dbReference type="Proteomes" id="UP000281350">
    <property type="component" value="Unassembled WGS sequence"/>
</dbReference>
<reference evidence="3 4" key="1">
    <citation type="submission" date="2018-08" db="EMBL/GenBank/DDBJ databases">
        <title>Recombination of ecologically and evolutionarily significant loci maintains genetic cohesion in the Pseudomonas syringae species complex.</title>
        <authorList>
            <person name="Dillon M."/>
            <person name="Thakur S."/>
            <person name="Almeida R.N.D."/>
            <person name="Weir B.S."/>
            <person name="Guttman D.S."/>
        </authorList>
    </citation>
    <scope>NUCLEOTIDE SEQUENCE [LARGE SCALE GENOMIC DNA]</scope>
    <source>
        <strain evidence="3 4">ICMP 2732</strain>
    </source>
</reference>
<evidence type="ECO:0000256" key="2">
    <source>
        <dbReference type="SAM" id="Phobius"/>
    </source>
</evidence>
<feature type="transmembrane region" description="Helical" evidence="2">
    <location>
        <begin position="130"/>
        <end position="157"/>
    </location>
</feature>
<protein>
    <recommendedName>
        <fullName evidence="5">DUF3592 domain-containing protein</fullName>
    </recommendedName>
</protein>
<evidence type="ECO:0000313" key="4">
    <source>
        <dbReference type="Proteomes" id="UP000281350"/>
    </source>
</evidence>
<dbReference type="EMBL" id="RBPY01000185">
    <property type="protein sequence ID" value="RMO68843.1"/>
    <property type="molecule type" value="Genomic_DNA"/>
</dbReference>
<name>A0A3M3XHN7_9PSED</name>
<evidence type="ECO:0000256" key="1">
    <source>
        <dbReference type="SAM" id="MobiDB-lite"/>
    </source>
</evidence>
<gene>
    <name evidence="3" type="ORF">ALQ36_101224</name>
</gene>
<keyword evidence="2" id="KW-0812">Transmembrane</keyword>
<proteinExistence type="predicted"/>
<feature type="transmembrane region" description="Helical" evidence="2">
    <location>
        <begin position="36"/>
        <end position="56"/>
    </location>
</feature>
<comment type="caution">
    <text evidence="3">The sequence shown here is derived from an EMBL/GenBank/DDBJ whole genome shotgun (WGS) entry which is preliminary data.</text>
</comment>
<accession>A0A3M3XHN7</accession>